<organism evidence="7 8">
    <name type="scientific">Acidipropionibacterium acidipropionici (strain ATCC 4875 / DSM 20272 / JCM 6432 / NBRC 12425 / NCIMB 8070 / 4)</name>
    <name type="common">Propionibacterium acidipropionici</name>
    <dbReference type="NCBI Taxonomy" id="1171373"/>
    <lineage>
        <taxon>Bacteria</taxon>
        <taxon>Bacillati</taxon>
        <taxon>Actinomycetota</taxon>
        <taxon>Actinomycetes</taxon>
        <taxon>Propionibacteriales</taxon>
        <taxon>Propionibacteriaceae</taxon>
        <taxon>Acidipropionibacterium</taxon>
    </lineage>
</organism>
<evidence type="ECO:0000256" key="4">
    <source>
        <dbReference type="ARBA" id="ARBA00023125"/>
    </source>
</evidence>
<dbReference type="PANTHER" id="PTHR46577">
    <property type="entry name" value="HTH-TYPE TRANSCRIPTIONAL REGULATORY PROTEIN GABR"/>
    <property type="match status" value="1"/>
</dbReference>
<dbReference type="HOGENOM" id="CLU_017584_2_0_11"/>
<name>K7RWH7_ACIA4</name>
<dbReference type="KEGG" id="pbo:PACID_30110"/>
<evidence type="ECO:0000256" key="2">
    <source>
        <dbReference type="ARBA" id="ARBA00022898"/>
    </source>
</evidence>
<dbReference type="Gene3D" id="3.40.640.10">
    <property type="entry name" value="Type I PLP-dependent aspartate aminotransferase-like (Major domain)"/>
    <property type="match status" value="1"/>
</dbReference>
<dbReference type="Proteomes" id="UP000000214">
    <property type="component" value="Chromosome"/>
</dbReference>
<dbReference type="STRING" id="1171373.PACID_30110"/>
<dbReference type="SUPFAM" id="SSF53383">
    <property type="entry name" value="PLP-dependent transferases"/>
    <property type="match status" value="1"/>
</dbReference>
<reference evidence="7 8" key="1">
    <citation type="journal article" date="2012" name="BMC Genomics">
        <title>The genome sequence of Propionibacterium acidipropionici provides insights into its biotechnological and industrial potential.</title>
        <authorList>
            <person name="Parizzi L.P."/>
            <person name="Grassi M.C."/>
            <person name="Llerena L.A."/>
            <person name="Carazzolle M.F."/>
            <person name="Queiroz V.L."/>
            <person name="Lunardi I."/>
            <person name="Zeidler A.F."/>
            <person name="Teixeira P.J."/>
            <person name="Mieczkowski P."/>
            <person name="Rincones J."/>
            <person name="Pereira G.A."/>
        </authorList>
    </citation>
    <scope>NUCLEOTIDE SEQUENCE [LARGE SCALE GENOMIC DNA]</scope>
    <source>
        <strain evidence="8">ATCC 4875 / DSM 20272 / JCM 6432 / NBRC 12425 / NCIMB 8070</strain>
    </source>
</reference>
<keyword evidence="4" id="KW-0238">DNA-binding</keyword>
<dbReference type="AlphaFoldDB" id="K7RWH7"/>
<dbReference type="Pfam" id="PF00392">
    <property type="entry name" value="GntR"/>
    <property type="match status" value="1"/>
</dbReference>
<dbReference type="InterPro" id="IPR051446">
    <property type="entry name" value="HTH_trans_reg/aminotransferase"/>
</dbReference>
<dbReference type="SUPFAM" id="SSF46785">
    <property type="entry name" value="Winged helix' DNA-binding domain"/>
    <property type="match status" value="1"/>
</dbReference>
<comment type="similarity">
    <text evidence="1">In the C-terminal section; belongs to the class-I pyridoxal-phosphate-dependent aminotransferase family.</text>
</comment>
<sequence length="447" mass="48044">MEGHSPPQIAAGVARLVYQGNISAGDRMPVIKEVAQNLGVSAGTVAVAWKILGDLGLVESRGRSGTLVLPRPNSWLPPRYRPDTDSSAQVMLNLAEGTPDPDLLPDVTRGLILGTQDHRTMSVDSYFDPPVNPVLRDLLEASWPYHAQRITVFDGAGDALFRSLEETVRFGDRVAVEDPGYPPLFDMADVMGLVPVPLEMDSCGVTCESLLRALKAGAKVICLQPRAQNPTGVSMTPTRVRGLAQVLRRFDRARRPLIIEDDHSGLVTQARMVSLGAYLPDDVLRIQSFSKAYGPDFRMAALSGPASLIDSMVARRLLGPGWTSHLLQRLLAQLMTDLEVQRQRRAAVIEYRRRAAALASELALREVVAHPGDGLTMWIPVLNEASAAGHLLAAGIRVSVGQQFSVARREVVTGEPGPGHIRVSIGALPATDLSGVAELLAAAALLG</sequence>
<evidence type="ECO:0000259" key="6">
    <source>
        <dbReference type="PROSITE" id="PS50949"/>
    </source>
</evidence>
<dbReference type="GO" id="GO:0003700">
    <property type="term" value="F:DNA-binding transcription factor activity"/>
    <property type="evidence" value="ECO:0007669"/>
    <property type="project" value="InterPro"/>
</dbReference>
<dbReference type="CDD" id="cd00609">
    <property type="entry name" value="AAT_like"/>
    <property type="match status" value="1"/>
</dbReference>
<dbReference type="InterPro" id="IPR015421">
    <property type="entry name" value="PyrdxlP-dep_Trfase_major"/>
</dbReference>
<dbReference type="PANTHER" id="PTHR46577:SF1">
    <property type="entry name" value="HTH-TYPE TRANSCRIPTIONAL REGULATORY PROTEIN GABR"/>
    <property type="match status" value="1"/>
</dbReference>
<keyword evidence="3" id="KW-0805">Transcription regulation</keyword>
<proteinExistence type="inferred from homology"/>
<evidence type="ECO:0000256" key="3">
    <source>
        <dbReference type="ARBA" id="ARBA00023015"/>
    </source>
</evidence>
<dbReference type="PROSITE" id="PS50949">
    <property type="entry name" value="HTH_GNTR"/>
    <property type="match status" value="1"/>
</dbReference>
<dbReference type="eggNOG" id="COG1167">
    <property type="taxonomic scope" value="Bacteria"/>
</dbReference>
<dbReference type="GeneID" id="88084786"/>
<dbReference type="PATRIC" id="fig|1171373.8.peg.2961"/>
<keyword evidence="5" id="KW-0804">Transcription</keyword>
<dbReference type="RefSeq" id="WP_015071672.1">
    <property type="nucleotide sequence ID" value="NC_019395.1"/>
</dbReference>
<evidence type="ECO:0000313" key="8">
    <source>
        <dbReference type="Proteomes" id="UP000000214"/>
    </source>
</evidence>
<dbReference type="SMART" id="SM00345">
    <property type="entry name" value="HTH_GNTR"/>
    <property type="match status" value="1"/>
</dbReference>
<accession>K7RWH7</accession>
<dbReference type="GO" id="GO:0030170">
    <property type="term" value="F:pyridoxal phosphate binding"/>
    <property type="evidence" value="ECO:0007669"/>
    <property type="project" value="InterPro"/>
</dbReference>
<dbReference type="InterPro" id="IPR004839">
    <property type="entry name" value="Aminotransferase_I/II_large"/>
</dbReference>
<dbReference type="Gene3D" id="1.10.10.10">
    <property type="entry name" value="Winged helix-like DNA-binding domain superfamily/Winged helix DNA-binding domain"/>
    <property type="match status" value="1"/>
</dbReference>
<feature type="domain" description="HTH gntR-type" evidence="6">
    <location>
        <begin position="3"/>
        <end position="71"/>
    </location>
</feature>
<evidence type="ECO:0000256" key="5">
    <source>
        <dbReference type="ARBA" id="ARBA00023163"/>
    </source>
</evidence>
<gene>
    <name evidence="7" type="ordered locus">PACID_30110</name>
</gene>
<evidence type="ECO:0000256" key="1">
    <source>
        <dbReference type="ARBA" id="ARBA00005384"/>
    </source>
</evidence>
<dbReference type="InterPro" id="IPR015424">
    <property type="entry name" value="PyrdxlP-dep_Trfase"/>
</dbReference>
<dbReference type="GO" id="GO:0003677">
    <property type="term" value="F:DNA binding"/>
    <property type="evidence" value="ECO:0007669"/>
    <property type="project" value="UniProtKB-KW"/>
</dbReference>
<keyword evidence="7" id="KW-0032">Aminotransferase</keyword>
<protein>
    <submittedName>
        <fullName evidence="7">Transcriptional regulator, GntR family with aminotransferase domain</fullName>
    </submittedName>
</protein>
<evidence type="ECO:0000313" key="7">
    <source>
        <dbReference type="EMBL" id="AFV90776.1"/>
    </source>
</evidence>
<dbReference type="GO" id="GO:0008483">
    <property type="term" value="F:transaminase activity"/>
    <property type="evidence" value="ECO:0007669"/>
    <property type="project" value="UniProtKB-KW"/>
</dbReference>
<dbReference type="EMBL" id="CP003493">
    <property type="protein sequence ID" value="AFV90776.1"/>
    <property type="molecule type" value="Genomic_DNA"/>
</dbReference>
<dbReference type="InterPro" id="IPR036390">
    <property type="entry name" value="WH_DNA-bd_sf"/>
</dbReference>
<dbReference type="InterPro" id="IPR000524">
    <property type="entry name" value="Tscrpt_reg_HTH_GntR"/>
</dbReference>
<dbReference type="InterPro" id="IPR036388">
    <property type="entry name" value="WH-like_DNA-bd_sf"/>
</dbReference>
<keyword evidence="2" id="KW-0663">Pyridoxal phosphate</keyword>
<keyword evidence="7" id="KW-0808">Transferase</keyword>
<dbReference type="Pfam" id="PF00155">
    <property type="entry name" value="Aminotran_1_2"/>
    <property type="match status" value="1"/>
</dbReference>